<dbReference type="InterPro" id="IPR050245">
    <property type="entry name" value="PrsA_foldase"/>
</dbReference>
<dbReference type="PROSITE" id="PS50198">
    <property type="entry name" value="PPIC_PPIASE_2"/>
    <property type="match status" value="1"/>
</dbReference>
<gene>
    <name evidence="4" type="ORF">C3F09_12220</name>
</gene>
<sequence length="319" mass="35835">MKYLWVIVAVALIVPGGRIRAEQETIDRIVAIVGNDVILASELAEQVQMAAFQSGHRPQTQQELTQLRDQVLEQMISDRLFLIEAKKDTTITVRPEEVEQALDEQVSRVQERFNSEQEFQAALAREGLTVRDLRKRYRSDIENQLLRQRYIQRKLYKVSISKRETEEFYQKYQDSIPNQPEAVRLAHLQISITPSQRIDDSVKQLATALRKRIVDGADFASIAEQYSSMGAGANGGDLGWVTRDAVVPEFAKAAFNLNVGEISGVVRTQFGYHIIKCEDKQAERSHLRHVLLSVVPSAADTAAAYKLADSLLTVARGGA</sequence>
<name>A0A855X3B2_9BACT</name>
<dbReference type="Pfam" id="PF13616">
    <property type="entry name" value="Rotamase_3"/>
    <property type="match status" value="1"/>
</dbReference>
<dbReference type="Gene3D" id="1.10.4030.10">
    <property type="entry name" value="Porin chaperone SurA, peptide-binding domain"/>
    <property type="match status" value="1"/>
</dbReference>
<dbReference type="GO" id="GO:0003755">
    <property type="term" value="F:peptidyl-prolyl cis-trans isomerase activity"/>
    <property type="evidence" value="ECO:0007669"/>
    <property type="project" value="UniProtKB-KW"/>
</dbReference>
<dbReference type="Pfam" id="PF09312">
    <property type="entry name" value="SurA_N"/>
    <property type="match status" value="1"/>
</dbReference>
<dbReference type="InterPro" id="IPR046357">
    <property type="entry name" value="PPIase_dom_sf"/>
</dbReference>
<dbReference type="AlphaFoldDB" id="A0A855X3B2"/>
<dbReference type="InterPro" id="IPR015391">
    <property type="entry name" value="SurA_N"/>
</dbReference>
<reference evidence="4 5" key="1">
    <citation type="journal article" date="2018" name="ISME J.">
        <title>A methanotrophic archaeon couples anaerobic oxidation of methane to Fe(III) reduction.</title>
        <authorList>
            <person name="Cai C."/>
            <person name="Leu A.O."/>
            <person name="Xie G.J."/>
            <person name="Guo J."/>
            <person name="Feng Y."/>
            <person name="Zhao J.X."/>
            <person name="Tyson G.W."/>
            <person name="Yuan Z."/>
            <person name="Hu S."/>
        </authorList>
    </citation>
    <scope>NUCLEOTIDE SEQUENCE [LARGE SCALE GENOMIC DNA]</scope>
    <source>
        <strain evidence="4">FeB_12</strain>
    </source>
</reference>
<feature type="domain" description="PpiC" evidence="3">
    <location>
        <begin position="180"/>
        <end position="279"/>
    </location>
</feature>
<evidence type="ECO:0000256" key="2">
    <source>
        <dbReference type="PROSITE-ProRule" id="PRU00278"/>
    </source>
</evidence>
<dbReference type="SUPFAM" id="SSF109998">
    <property type="entry name" value="Triger factor/SurA peptide-binding domain-like"/>
    <property type="match status" value="1"/>
</dbReference>
<dbReference type="Gene3D" id="3.10.50.40">
    <property type="match status" value="1"/>
</dbReference>
<dbReference type="InterPro" id="IPR000297">
    <property type="entry name" value="PPIase_PpiC"/>
</dbReference>
<dbReference type="PANTHER" id="PTHR47245:SF2">
    <property type="entry name" value="PEPTIDYL-PROLYL CIS-TRANS ISOMERASE HP_0175-RELATED"/>
    <property type="match status" value="1"/>
</dbReference>
<feature type="non-terminal residue" evidence="4">
    <location>
        <position position="319"/>
    </location>
</feature>
<evidence type="ECO:0000259" key="3">
    <source>
        <dbReference type="PROSITE" id="PS50198"/>
    </source>
</evidence>
<keyword evidence="2" id="KW-0413">Isomerase</keyword>
<accession>A0A855X3B2</accession>
<dbReference type="SUPFAM" id="SSF54534">
    <property type="entry name" value="FKBP-like"/>
    <property type="match status" value="1"/>
</dbReference>
<keyword evidence="2" id="KW-0697">Rotamase</keyword>
<comment type="caution">
    <text evidence="4">The sequence shown here is derived from an EMBL/GenBank/DDBJ whole genome shotgun (WGS) entry which is preliminary data.</text>
</comment>
<evidence type="ECO:0000313" key="5">
    <source>
        <dbReference type="Proteomes" id="UP000250918"/>
    </source>
</evidence>
<dbReference type="Proteomes" id="UP000250918">
    <property type="component" value="Unassembled WGS sequence"/>
</dbReference>
<protein>
    <recommendedName>
        <fullName evidence="3">PpiC domain-containing protein</fullName>
    </recommendedName>
</protein>
<dbReference type="InterPro" id="IPR027304">
    <property type="entry name" value="Trigger_fact/SurA_dom_sf"/>
</dbReference>
<dbReference type="EMBL" id="PQAP01000213">
    <property type="protein sequence ID" value="PWB68153.1"/>
    <property type="molecule type" value="Genomic_DNA"/>
</dbReference>
<evidence type="ECO:0000256" key="1">
    <source>
        <dbReference type="ARBA" id="ARBA00022764"/>
    </source>
</evidence>
<dbReference type="PANTHER" id="PTHR47245">
    <property type="entry name" value="PEPTIDYLPROLYL ISOMERASE"/>
    <property type="match status" value="1"/>
</dbReference>
<proteinExistence type="predicted"/>
<organism evidence="4 5">
    <name type="scientific">candidate division GN15 bacterium</name>
    <dbReference type="NCBI Taxonomy" id="2072418"/>
    <lineage>
        <taxon>Bacteria</taxon>
        <taxon>candidate division GN15</taxon>
    </lineage>
</organism>
<keyword evidence="1" id="KW-0574">Periplasm</keyword>
<evidence type="ECO:0000313" key="4">
    <source>
        <dbReference type="EMBL" id="PWB68153.1"/>
    </source>
</evidence>